<dbReference type="InterPro" id="IPR003313">
    <property type="entry name" value="AraC-bd"/>
</dbReference>
<dbReference type="PANTHER" id="PTHR43280">
    <property type="entry name" value="ARAC-FAMILY TRANSCRIPTIONAL REGULATOR"/>
    <property type="match status" value="1"/>
</dbReference>
<evidence type="ECO:0000256" key="1">
    <source>
        <dbReference type="ARBA" id="ARBA00023015"/>
    </source>
</evidence>
<keyword evidence="6" id="KW-1185">Reference proteome</keyword>
<dbReference type="AlphaFoldDB" id="H1YGC9"/>
<dbReference type="InterPro" id="IPR009057">
    <property type="entry name" value="Homeodomain-like_sf"/>
</dbReference>
<dbReference type="Pfam" id="PF12833">
    <property type="entry name" value="HTH_18"/>
    <property type="match status" value="1"/>
</dbReference>
<dbReference type="PANTHER" id="PTHR43280:SF32">
    <property type="entry name" value="TRANSCRIPTIONAL REGULATORY PROTEIN"/>
    <property type="match status" value="1"/>
</dbReference>
<dbReference type="Gene3D" id="1.10.10.60">
    <property type="entry name" value="Homeodomain-like"/>
    <property type="match status" value="1"/>
</dbReference>
<dbReference type="SUPFAM" id="SSF51215">
    <property type="entry name" value="Regulatory protein AraC"/>
    <property type="match status" value="1"/>
</dbReference>
<dbReference type="InterPro" id="IPR037923">
    <property type="entry name" value="HTH-like"/>
</dbReference>
<dbReference type="Pfam" id="PF02311">
    <property type="entry name" value="AraC_binding"/>
    <property type="match status" value="1"/>
</dbReference>
<proteinExistence type="predicted"/>
<evidence type="ECO:0000256" key="3">
    <source>
        <dbReference type="ARBA" id="ARBA00023163"/>
    </source>
</evidence>
<accession>H1YGC9</accession>
<feature type="domain" description="HTH araC/xylS-type" evidence="4">
    <location>
        <begin position="220"/>
        <end position="303"/>
    </location>
</feature>
<organism evidence="5 6">
    <name type="scientific">Mucilaginibacter paludis DSM 18603</name>
    <dbReference type="NCBI Taxonomy" id="714943"/>
    <lineage>
        <taxon>Bacteria</taxon>
        <taxon>Pseudomonadati</taxon>
        <taxon>Bacteroidota</taxon>
        <taxon>Sphingobacteriia</taxon>
        <taxon>Sphingobacteriales</taxon>
        <taxon>Sphingobacteriaceae</taxon>
        <taxon>Mucilaginibacter</taxon>
    </lineage>
</organism>
<dbReference type="Proteomes" id="UP000002774">
    <property type="component" value="Chromosome"/>
</dbReference>
<dbReference type="GO" id="GO:0003700">
    <property type="term" value="F:DNA-binding transcription factor activity"/>
    <property type="evidence" value="ECO:0007669"/>
    <property type="project" value="InterPro"/>
</dbReference>
<dbReference type="InterPro" id="IPR018060">
    <property type="entry name" value="HTH_AraC"/>
</dbReference>
<keyword evidence="2" id="KW-0238">DNA-binding</keyword>
<dbReference type="GO" id="GO:0043565">
    <property type="term" value="F:sequence-specific DNA binding"/>
    <property type="evidence" value="ECO:0007669"/>
    <property type="project" value="InterPro"/>
</dbReference>
<reference evidence="5" key="1">
    <citation type="submission" date="2011-09" db="EMBL/GenBank/DDBJ databases">
        <title>The permanent draft genome of Mucilaginibacter paludis DSM 18603.</title>
        <authorList>
            <consortium name="US DOE Joint Genome Institute (JGI-PGF)"/>
            <person name="Lucas S."/>
            <person name="Han J."/>
            <person name="Lapidus A."/>
            <person name="Bruce D."/>
            <person name="Goodwin L."/>
            <person name="Pitluck S."/>
            <person name="Peters L."/>
            <person name="Kyrpides N."/>
            <person name="Mavromatis K."/>
            <person name="Ivanova N."/>
            <person name="Mikhailova N."/>
            <person name="Held B."/>
            <person name="Detter J.C."/>
            <person name="Tapia R."/>
            <person name="Han C."/>
            <person name="Land M."/>
            <person name="Hauser L."/>
            <person name="Markowitz V."/>
            <person name="Cheng J.-F."/>
            <person name="Hugenholtz P."/>
            <person name="Woyke T."/>
            <person name="Wu D."/>
            <person name="Tindall B."/>
            <person name="Brambilla E."/>
            <person name="Klenk H.-P."/>
            <person name="Eisen J.A."/>
        </authorList>
    </citation>
    <scope>NUCLEOTIDE SEQUENCE [LARGE SCALE GENOMIC DNA]</scope>
    <source>
        <strain evidence="5">DSM 18603</strain>
    </source>
</reference>
<evidence type="ECO:0000256" key="2">
    <source>
        <dbReference type="ARBA" id="ARBA00023125"/>
    </source>
</evidence>
<dbReference type="RefSeq" id="WP_008504027.1">
    <property type="nucleotide sequence ID" value="NZ_CM001403.1"/>
</dbReference>
<dbReference type="SMART" id="SM00342">
    <property type="entry name" value="HTH_ARAC"/>
    <property type="match status" value="1"/>
</dbReference>
<gene>
    <name evidence="5" type="ORF">Mucpa_0285</name>
</gene>
<dbReference type="PRINTS" id="PR00032">
    <property type="entry name" value="HTHARAC"/>
</dbReference>
<name>H1YGC9_9SPHI</name>
<evidence type="ECO:0000313" key="5">
    <source>
        <dbReference type="EMBL" id="EHQ24481.1"/>
    </source>
</evidence>
<dbReference type="PROSITE" id="PS01124">
    <property type="entry name" value="HTH_ARAC_FAMILY_2"/>
    <property type="match status" value="1"/>
</dbReference>
<dbReference type="STRING" id="714943.Mucpa_0285"/>
<keyword evidence="3" id="KW-0804">Transcription</keyword>
<protein>
    <submittedName>
        <fullName evidence="5">Transcriptional regulator, AraC family</fullName>
    </submittedName>
</protein>
<dbReference type="HOGENOM" id="CLU_000445_88_11_10"/>
<dbReference type="eggNOG" id="COG2207">
    <property type="taxonomic scope" value="Bacteria"/>
</dbReference>
<dbReference type="SUPFAM" id="SSF46689">
    <property type="entry name" value="Homeodomain-like"/>
    <property type="match status" value="1"/>
</dbReference>
<dbReference type="OrthoDB" id="9816214at2"/>
<evidence type="ECO:0000259" key="4">
    <source>
        <dbReference type="PROSITE" id="PS01124"/>
    </source>
</evidence>
<evidence type="ECO:0000313" key="6">
    <source>
        <dbReference type="Proteomes" id="UP000002774"/>
    </source>
</evidence>
<keyword evidence="1" id="KW-0805">Transcription regulation</keyword>
<dbReference type="InterPro" id="IPR020449">
    <property type="entry name" value="Tscrpt_reg_AraC-type_HTH"/>
</dbReference>
<sequence>MKTPAQPPIVFKNISQLMHRLGMPKPLHPLVALVNYDVTRISREYAGQSFLIDFYKISFKKNFKGQVKYGQGYYDFEEGGLAFLAPNQLVTLSGEESSYDGYTLYFHPDLIRNYQLGKNITQYGFFSYAVNEALFLADKEKKVVSALFESIAAELDNNIDAFSQDVLVSQIELLLNHSNRFYNRQFLTRKVVHHDLILQMDTYLANRSNHIGSTIDGLPTVQEVSSHLQVSPRYLTDMLKSLTGQSTQQHIHDRLIEKAKMILSTSQLSISEIAYQLGFEHPQSFNKLFKRNTDVSPSAFRRSFN</sequence>
<dbReference type="EMBL" id="CM001403">
    <property type="protein sequence ID" value="EHQ24481.1"/>
    <property type="molecule type" value="Genomic_DNA"/>
</dbReference>